<evidence type="ECO:0000313" key="3">
    <source>
        <dbReference type="Proteomes" id="UP000218209"/>
    </source>
</evidence>
<gene>
    <name evidence="2" type="ORF">BU14_0077s0043</name>
</gene>
<sequence length="387" mass="40341">MVAAAATAMATAVGAGGGGGVRGWGAGRGGGGQRAAAKQPDLGCRRGTRGGRRCAGRRVVEEARGGNGAESPRRRRPCVADPAAERPRRSAARRVGPRPAGAAAAAVGVAPGVWRVWHTRNPPARVARARDCPLGRRAATLPLLYDCRTTPVRHVVGQPAGAACRRLSTGPQIWPTAAARAAIVPCHGSQGARHRCVNSASGGGASRYVQGSWLAYQPAAPHSVAVEAGAASRGRTNDIRRRPFLVHDLWKDVAENTYCRIFTVHVKYERTFSDHSNSKGRCINIRYTMCATQVHAPTASVIASVAPLEGRGRGELPASSAAGGAAVARGGRLRFLGAVPPVTPARRPWRSHTVERSRYRCGGGRGCACVGGGIGGRPSRPLCTARS</sequence>
<feature type="compositionally biased region" description="Gly residues" evidence="1">
    <location>
        <begin position="14"/>
        <end position="33"/>
    </location>
</feature>
<feature type="region of interest" description="Disordered" evidence="1">
    <location>
        <begin position="13"/>
        <end position="100"/>
    </location>
</feature>
<dbReference type="Proteomes" id="UP000218209">
    <property type="component" value="Unassembled WGS sequence"/>
</dbReference>
<dbReference type="EMBL" id="KV918791">
    <property type="protein sequence ID" value="OSX79423.1"/>
    <property type="molecule type" value="Genomic_DNA"/>
</dbReference>
<evidence type="ECO:0000313" key="2">
    <source>
        <dbReference type="EMBL" id="OSX79423.1"/>
    </source>
</evidence>
<accession>A0A1X6PFH5</accession>
<protein>
    <submittedName>
        <fullName evidence="2">Uncharacterized protein</fullName>
    </submittedName>
</protein>
<proteinExistence type="predicted"/>
<evidence type="ECO:0000256" key="1">
    <source>
        <dbReference type="SAM" id="MobiDB-lite"/>
    </source>
</evidence>
<dbReference type="AlphaFoldDB" id="A0A1X6PFH5"/>
<name>A0A1X6PFH5_PORUM</name>
<feature type="compositionally biased region" description="Basic residues" evidence="1">
    <location>
        <begin position="46"/>
        <end position="56"/>
    </location>
</feature>
<organism evidence="2 3">
    <name type="scientific">Porphyra umbilicalis</name>
    <name type="common">Purple laver</name>
    <name type="synonym">Red alga</name>
    <dbReference type="NCBI Taxonomy" id="2786"/>
    <lineage>
        <taxon>Eukaryota</taxon>
        <taxon>Rhodophyta</taxon>
        <taxon>Bangiophyceae</taxon>
        <taxon>Bangiales</taxon>
        <taxon>Bangiaceae</taxon>
        <taxon>Porphyra</taxon>
    </lineage>
</organism>
<keyword evidence="3" id="KW-1185">Reference proteome</keyword>
<reference evidence="2 3" key="1">
    <citation type="submission" date="2017-03" db="EMBL/GenBank/DDBJ databases">
        <title>WGS assembly of Porphyra umbilicalis.</title>
        <authorList>
            <person name="Brawley S.H."/>
            <person name="Blouin N.A."/>
            <person name="Ficko-Blean E."/>
            <person name="Wheeler G.L."/>
            <person name="Lohr M."/>
            <person name="Goodson H.V."/>
            <person name="Jenkins J.W."/>
            <person name="Blaby-Haas C.E."/>
            <person name="Helliwell K.E."/>
            <person name="Chan C."/>
            <person name="Marriage T."/>
            <person name="Bhattacharya D."/>
            <person name="Klein A.S."/>
            <person name="Badis Y."/>
            <person name="Brodie J."/>
            <person name="Cao Y."/>
            <person name="Collen J."/>
            <person name="Dittami S.M."/>
            <person name="Gachon C.M."/>
            <person name="Green B.R."/>
            <person name="Karpowicz S."/>
            <person name="Kim J.W."/>
            <person name="Kudahl U."/>
            <person name="Lin S."/>
            <person name="Michel G."/>
            <person name="Mittag M."/>
            <person name="Olson B.J."/>
            <person name="Pangilinan J."/>
            <person name="Peng Y."/>
            <person name="Qiu H."/>
            <person name="Shu S."/>
            <person name="Singer J.T."/>
            <person name="Smith A.G."/>
            <person name="Sprecher B.N."/>
            <person name="Wagner V."/>
            <person name="Wang W."/>
            <person name="Wang Z.-Y."/>
            <person name="Yan J."/>
            <person name="Yarish C."/>
            <person name="Zoeuner-Riek S."/>
            <person name="Zhuang Y."/>
            <person name="Zou Y."/>
            <person name="Lindquist E.A."/>
            <person name="Grimwood J."/>
            <person name="Barry K."/>
            <person name="Rokhsar D.S."/>
            <person name="Schmutz J."/>
            <person name="Stiller J.W."/>
            <person name="Grossman A.R."/>
            <person name="Prochnik S.E."/>
        </authorList>
    </citation>
    <scope>NUCLEOTIDE SEQUENCE [LARGE SCALE GENOMIC DNA]</scope>
    <source>
        <strain evidence="2">4086291</strain>
    </source>
</reference>